<dbReference type="RefSeq" id="WP_160936420.1">
    <property type="nucleotide sequence ID" value="NZ_SNVJ01000005.1"/>
</dbReference>
<organism evidence="6 7">
    <name type="scientific">Teichococcus coralli</name>
    <dbReference type="NCBI Taxonomy" id="2545983"/>
    <lineage>
        <taxon>Bacteria</taxon>
        <taxon>Pseudomonadati</taxon>
        <taxon>Pseudomonadota</taxon>
        <taxon>Alphaproteobacteria</taxon>
        <taxon>Acetobacterales</taxon>
        <taxon>Roseomonadaceae</taxon>
        <taxon>Roseomonas</taxon>
    </lineage>
</organism>
<evidence type="ECO:0000259" key="5">
    <source>
        <dbReference type="Pfam" id="PF07992"/>
    </source>
</evidence>
<sequence>MHLVLAGAGHAHLEVLRHFARSPPDAGPARLTLVTPEATAIYSGAVPGVVAGLLPPTAAEIPLAPLLSDAGAEWIEDRVTGLDAGRRLLRLGRNPPLPYDLLSLDTGALPVTPPGTVPVRPWRGLFAALAALDPAAGRVAVIGAGAAGTELALALARRPGPRPLLLEAMPDVLPGLPAPFRARAERALRLAGVSWRTDFPVERLDDGALHGPESRMGQVALAIACTGTRPALDLRDSGLACDAAGFPRMDAALRSQSHHDVFGAGDGVAAGLPKAGVWAVRAGPVLADNLSRALLGEPLRPWEPQRQALILLGTGRGEAIGLWRGISFEGAWAWRWKRWLDGRFVRRYAGTGEG</sequence>
<evidence type="ECO:0000256" key="2">
    <source>
        <dbReference type="ARBA" id="ARBA00022630"/>
    </source>
</evidence>
<dbReference type="Proteomes" id="UP000460715">
    <property type="component" value="Unassembled WGS sequence"/>
</dbReference>
<dbReference type="EMBL" id="SNVJ01000005">
    <property type="protein sequence ID" value="MXP63305.1"/>
    <property type="molecule type" value="Genomic_DNA"/>
</dbReference>
<comment type="cofactor">
    <cofactor evidence="1">
        <name>FAD</name>
        <dbReference type="ChEBI" id="CHEBI:57692"/>
    </cofactor>
</comment>
<dbReference type="PANTHER" id="PTHR42913">
    <property type="entry name" value="APOPTOSIS-INDUCING FACTOR 1"/>
    <property type="match status" value="1"/>
</dbReference>
<name>A0A845B974_9PROT</name>
<keyword evidence="4" id="KW-0560">Oxidoreductase</keyword>
<dbReference type="InterPro" id="IPR051169">
    <property type="entry name" value="NADH-Q_oxidoreductase"/>
</dbReference>
<dbReference type="AlphaFoldDB" id="A0A845B974"/>
<protein>
    <recommendedName>
        <fullName evidence="5">FAD/NAD(P)-binding domain-containing protein</fullName>
    </recommendedName>
</protein>
<reference evidence="6 7" key="1">
    <citation type="submission" date="2019-03" db="EMBL/GenBank/DDBJ databases">
        <title>Roseomonas sp. a novel Roseomonas species isolated from Sea whip Gorgonian.</title>
        <authorList>
            <person name="Li F."/>
            <person name="Pan X."/>
            <person name="Huang S."/>
            <person name="Li Z."/>
            <person name="Meng B."/>
        </authorList>
    </citation>
    <scope>NUCLEOTIDE SEQUENCE [LARGE SCALE GENOMIC DNA]</scope>
    <source>
        <strain evidence="6 7">M0104</strain>
    </source>
</reference>
<dbReference type="GO" id="GO:0003955">
    <property type="term" value="F:NAD(P)H dehydrogenase (quinone) activity"/>
    <property type="evidence" value="ECO:0007669"/>
    <property type="project" value="TreeGrafter"/>
</dbReference>
<feature type="domain" description="FAD/NAD(P)-binding" evidence="5">
    <location>
        <begin position="2"/>
        <end position="275"/>
    </location>
</feature>
<keyword evidence="3" id="KW-0274">FAD</keyword>
<dbReference type="Pfam" id="PF07992">
    <property type="entry name" value="Pyr_redox_2"/>
    <property type="match status" value="1"/>
</dbReference>
<gene>
    <name evidence="6" type="ORF">E0493_08065</name>
</gene>
<evidence type="ECO:0000256" key="1">
    <source>
        <dbReference type="ARBA" id="ARBA00001974"/>
    </source>
</evidence>
<comment type="caution">
    <text evidence="6">The sequence shown here is derived from an EMBL/GenBank/DDBJ whole genome shotgun (WGS) entry which is preliminary data.</text>
</comment>
<accession>A0A845B974</accession>
<dbReference type="OrthoDB" id="9767928at2"/>
<dbReference type="InterPro" id="IPR023753">
    <property type="entry name" value="FAD/NAD-binding_dom"/>
</dbReference>
<evidence type="ECO:0000256" key="3">
    <source>
        <dbReference type="ARBA" id="ARBA00022827"/>
    </source>
</evidence>
<dbReference type="SUPFAM" id="SSF51905">
    <property type="entry name" value="FAD/NAD(P)-binding domain"/>
    <property type="match status" value="2"/>
</dbReference>
<keyword evidence="2" id="KW-0285">Flavoprotein</keyword>
<evidence type="ECO:0000313" key="7">
    <source>
        <dbReference type="Proteomes" id="UP000460715"/>
    </source>
</evidence>
<proteinExistence type="predicted"/>
<keyword evidence="7" id="KW-1185">Reference proteome</keyword>
<dbReference type="GO" id="GO:0019646">
    <property type="term" value="P:aerobic electron transport chain"/>
    <property type="evidence" value="ECO:0007669"/>
    <property type="project" value="TreeGrafter"/>
</dbReference>
<evidence type="ECO:0000256" key="4">
    <source>
        <dbReference type="ARBA" id="ARBA00023002"/>
    </source>
</evidence>
<evidence type="ECO:0000313" key="6">
    <source>
        <dbReference type="EMBL" id="MXP63305.1"/>
    </source>
</evidence>
<dbReference type="Gene3D" id="3.50.50.100">
    <property type="match status" value="1"/>
</dbReference>
<dbReference type="PANTHER" id="PTHR42913:SF9">
    <property type="entry name" value="SLR1591 PROTEIN"/>
    <property type="match status" value="1"/>
</dbReference>
<dbReference type="InterPro" id="IPR036188">
    <property type="entry name" value="FAD/NAD-bd_sf"/>
</dbReference>